<reference evidence="2" key="1">
    <citation type="submission" date="2019-08" db="EMBL/GenBank/DDBJ databases">
        <authorList>
            <person name="Kucharzyk K."/>
            <person name="Murdoch R.W."/>
            <person name="Higgins S."/>
            <person name="Loffler F."/>
        </authorList>
    </citation>
    <scope>NUCLEOTIDE SEQUENCE</scope>
</reference>
<organism evidence="2">
    <name type="scientific">bioreactor metagenome</name>
    <dbReference type="NCBI Taxonomy" id="1076179"/>
    <lineage>
        <taxon>unclassified sequences</taxon>
        <taxon>metagenomes</taxon>
        <taxon>ecological metagenomes</taxon>
    </lineage>
</organism>
<keyword evidence="1" id="KW-1133">Transmembrane helix</keyword>
<comment type="caution">
    <text evidence="2">The sequence shown here is derived from an EMBL/GenBank/DDBJ whole genome shotgun (WGS) entry which is preliminary data.</text>
</comment>
<gene>
    <name evidence="2" type="primary">ybaN_13</name>
    <name evidence="2" type="ORF">SDC9_145340</name>
</gene>
<evidence type="ECO:0000313" key="2">
    <source>
        <dbReference type="EMBL" id="MPM98157.1"/>
    </source>
</evidence>
<evidence type="ECO:0000256" key="1">
    <source>
        <dbReference type="SAM" id="Phobius"/>
    </source>
</evidence>
<dbReference type="AlphaFoldDB" id="A0A645E8C9"/>
<name>A0A645E8C9_9ZZZZ</name>
<dbReference type="InterPro" id="IPR007401">
    <property type="entry name" value="DUF454"/>
</dbReference>
<accession>A0A645E8C9</accession>
<dbReference type="PANTHER" id="PTHR35813:SF1">
    <property type="entry name" value="INNER MEMBRANE PROTEIN YBAN"/>
    <property type="match status" value="1"/>
</dbReference>
<dbReference type="EMBL" id="VSSQ01044341">
    <property type="protein sequence ID" value="MPM98157.1"/>
    <property type="molecule type" value="Genomic_DNA"/>
</dbReference>
<feature type="transmembrane region" description="Helical" evidence="1">
    <location>
        <begin position="72"/>
        <end position="90"/>
    </location>
</feature>
<proteinExistence type="predicted"/>
<keyword evidence="1" id="KW-0472">Membrane</keyword>
<dbReference type="Pfam" id="PF04304">
    <property type="entry name" value="DUF454"/>
    <property type="match status" value="1"/>
</dbReference>
<dbReference type="GO" id="GO:0005886">
    <property type="term" value="C:plasma membrane"/>
    <property type="evidence" value="ECO:0007669"/>
    <property type="project" value="TreeGrafter"/>
</dbReference>
<protein>
    <submittedName>
        <fullName evidence="2">Inner membrane protein YbaN</fullName>
    </submittedName>
</protein>
<keyword evidence="1" id="KW-0812">Transmembrane</keyword>
<dbReference type="PANTHER" id="PTHR35813">
    <property type="entry name" value="INNER MEMBRANE PROTEIN YBAN"/>
    <property type="match status" value="1"/>
</dbReference>
<sequence>MKRLLMIIAGTAFLILGAVGVFAPVLPTTPFLLLTAFFYLRGSSRLHAWLMHHRLFGEYIYNYVHFRAIKKRTKIGTIVFLWAMLILSAVLVANAYVAAVLGVVGIGVTIHLLKLKTLTVQQLADGRARRESSGAGAPEDISSN</sequence>